<dbReference type="Proteomes" id="UP000217790">
    <property type="component" value="Unassembled WGS sequence"/>
</dbReference>
<reference evidence="2" key="1">
    <citation type="journal article" date="2017" name="Nat. Ecol. Evol.">
        <title>Genome expansion and lineage-specific genetic innovations in the forest pathogenic fungi Armillaria.</title>
        <authorList>
            <person name="Sipos G."/>
            <person name="Prasanna A.N."/>
            <person name="Walter M.C."/>
            <person name="O'Connor E."/>
            <person name="Balint B."/>
            <person name="Krizsan K."/>
            <person name="Kiss B."/>
            <person name="Hess J."/>
            <person name="Varga T."/>
            <person name="Slot J."/>
            <person name="Riley R."/>
            <person name="Boka B."/>
            <person name="Rigling D."/>
            <person name="Barry K."/>
            <person name="Lee J."/>
            <person name="Mihaltcheva S."/>
            <person name="LaButti K."/>
            <person name="Lipzen A."/>
            <person name="Waldron R."/>
            <person name="Moloney N.M."/>
            <person name="Sperisen C."/>
            <person name="Kredics L."/>
            <person name="Vagvoelgyi C."/>
            <person name="Patrignani A."/>
            <person name="Fitzpatrick D."/>
            <person name="Nagy I."/>
            <person name="Doyle S."/>
            <person name="Anderson J.B."/>
            <person name="Grigoriev I.V."/>
            <person name="Gueldener U."/>
            <person name="Muensterkoetter M."/>
            <person name="Nagy L.G."/>
        </authorList>
    </citation>
    <scope>NUCLEOTIDE SEQUENCE [LARGE SCALE GENOMIC DNA]</scope>
    <source>
        <strain evidence="2">Ar21-2</strain>
    </source>
</reference>
<name>A0A2H3CL91_ARMGA</name>
<evidence type="ECO:0000313" key="1">
    <source>
        <dbReference type="EMBL" id="PBK79962.1"/>
    </source>
</evidence>
<keyword evidence="2" id="KW-1185">Reference proteome</keyword>
<sequence>MTMGLVMVYNAAVAPSKGVDVIAPVLDVLKKLVVVVVDDSGGVDTQSNVDGIRGTEEGIGGDSGGPVMMTSLIAIYTTAVVFLKGVDMVAVVLEVLRRYEVTVGFTTAYAIAAAPPKGVSIVAAVPDVLQMLAIIMVGETGDHEELAAAVSNDEHEDSSSPCVTVVLLQYMPQPWYWDSRRKVAYAFEAGGSAAKVVLSWRGNGEPCSRGTAAIAMV</sequence>
<dbReference type="InParanoid" id="A0A2H3CL91"/>
<evidence type="ECO:0000313" key="2">
    <source>
        <dbReference type="Proteomes" id="UP000217790"/>
    </source>
</evidence>
<dbReference type="EMBL" id="KZ293756">
    <property type="protein sequence ID" value="PBK79962.1"/>
    <property type="molecule type" value="Genomic_DNA"/>
</dbReference>
<dbReference type="AlphaFoldDB" id="A0A2H3CL91"/>
<gene>
    <name evidence="1" type="ORF">ARMGADRAFT_1092663</name>
</gene>
<proteinExistence type="predicted"/>
<accession>A0A2H3CL91</accession>
<organism evidence="1 2">
    <name type="scientific">Armillaria gallica</name>
    <name type="common">Bulbous honey fungus</name>
    <name type="synonym">Armillaria bulbosa</name>
    <dbReference type="NCBI Taxonomy" id="47427"/>
    <lineage>
        <taxon>Eukaryota</taxon>
        <taxon>Fungi</taxon>
        <taxon>Dikarya</taxon>
        <taxon>Basidiomycota</taxon>
        <taxon>Agaricomycotina</taxon>
        <taxon>Agaricomycetes</taxon>
        <taxon>Agaricomycetidae</taxon>
        <taxon>Agaricales</taxon>
        <taxon>Marasmiineae</taxon>
        <taxon>Physalacriaceae</taxon>
        <taxon>Armillaria</taxon>
    </lineage>
</organism>
<protein>
    <submittedName>
        <fullName evidence="1">Uncharacterized protein</fullName>
    </submittedName>
</protein>